<dbReference type="OrthoDB" id="7786253at2759"/>
<dbReference type="GO" id="GO:0005739">
    <property type="term" value="C:mitochondrion"/>
    <property type="evidence" value="ECO:0007669"/>
    <property type="project" value="TreeGrafter"/>
</dbReference>
<comment type="cofactor">
    <cofactor evidence="1">
        <name>FAD</name>
        <dbReference type="ChEBI" id="CHEBI:57692"/>
    </cofactor>
</comment>
<evidence type="ECO:0000313" key="7">
    <source>
        <dbReference type="Proteomes" id="UP000186601"/>
    </source>
</evidence>
<organism evidence="6 7">
    <name type="scientific">Hermanssonia centrifuga</name>
    <dbReference type="NCBI Taxonomy" id="98765"/>
    <lineage>
        <taxon>Eukaryota</taxon>
        <taxon>Fungi</taxon>
        <taxon>Dikarya</taxon>
        <taxon>Basidiomycota</taxon>
        <taxon>Agaricomycotina</taxon>
        <taxon>Agaricomycetes</taxon>
        <taxon>Polyporales</taxon>
        <taxon>Meruliaceae</taxon>
        <taxon>Hermanssonia</taxon>
    </lineage>
</organism>
<evidence type="ECO:0000259" key="5">
    <source>
        <dbReference type="Pfam" id="PF02913"/>
    </source>
</evidence>
<name>A0A2R6NN84_9APHY</name>
<keyword evidence="2" id="KW-0285">Flavoprotein</keyword>
<dbReference type="EMBL" id="MLYV02001055">
    <property type="protein sequence ID" value="PSR73851.1"/>
    <property type="molecule type" value="Genomic_DNA"/>
</dbReference>
<protein>
    <recommendedName>
        <fullName evidence="5">FAD-binding oxidoreductase/transferase type 4 C-terminal domain-containing protein</fullName>
    </recommendedName>
</protein>
<evidence type="ECO:0000256" key="1">
    <source>
        <dbReference type="ARBA" id="ARBA00001974"/>
    </source>
</evidence>
<dbReference type="PANTHER" id="PTHR11748">
    <property type="entry name" value="D-LACTATE DEHYDROGENASE"/>
    <property type="match status" value="1"/>
</dbReference>
<dbReference type="SUPFAM" id="SSF55103">
    <property type="entry name" value="FAD-linked oxidases, C-terminal domain"/>
    <property type="match status" value="1"/>
</dbReference>
<feature type="domain" description="FAD-binding oxidoreductase/transferase type 4 C-terminal" evidence="5">
    <location>
        <begin position="4"/>
        <end position="84"/>
    </location>
</feature>
<sequence>MWSGGSHTLLIFKTDEGWAVAKGLMHRMAKRATKLDGTCTGEHGVAMGEREYLYEELREGTVDPMKTVNKTIDPSPLNLVNPGKTGDCESWEAF</sequence>
<accession>A0A2R6NN84</accession>
<evidence type="ECO:0000313" key="6">
    <source>
        <dbReference type="EMBL" id="PSR73851.1"/>
    </source>
</evidence>
<dbReference type="STRING" id="98765.A0A2R6NN84"/>
<evidence type="ECO:0000256" key="4">
    <source>
        <dbReference type="ARBA" id="ARBA00023002"/>
    </source>
</evidence>
<dbReference type="GO" id="GO:0008720">
    <property type="term" value="F:D-lactate dehydrogenase (NAD+) activity"/>
    <property type="evidence" value="ECO:0007669"/>
    <property type="project" value="TreeGrafter"/>
</dbReference>
<reference evidence="6 7" key="1">
    <citation type="submission" date="2018-02" db="EMBL/GenBank/DDBJ databases">
        <title>Genome sequence of the basidiomycete white-rot fungus Phlebia centrifuga.</title>
        <authorList>
            <person name="Granchi Z."/>
            <person name="Peng M."/>
            <person name="de Vries R.P."/>
            <person name="Hilden K."/>
            <person name="Makela M.R."/>
            <person name="Grigoriev I."/>
            <person name="Riley R."/>
        </authorList>
    </citation>
    <scope>NUCLEOTIDE SEQUENCE [LARGE SCALE GENOMIC DNA]</scope>
    <source>
        <strain evidence="6 7">FBCC195</strain>
    </source>
</reference>
<keyword evidence="3" id="KW-0274">FAD</keyword>
<dbReference type="InterPro" id="IPR004113">
    <property type="entry name" value="FAD-bd_oxidored_4_C"/>
</dbReference>
<dbReference type="GO" id="GO:0050660">
    <property type="term" value="F:flavin adenine dinucleotide binding"/>
    <property type="evidence" value="ECO:0007669"/>
    <property type="project" value="InterPro"/>
</dbReference>
<dbReference type="AlphaFoldDB" id="A0A2R6NN84"/>
<dbReference type="GO" id="GO:0004458">
    <property type="term" value="F:D-lactate dehydrogenase (cytochrome) activity"/>
    <property type="evidence" value="ECO:0007669"/>
    <property type="project" value="TreeGrafter"/>
</dbReference>
<keyword evidence="4" id="KW-0560">Oxidoreductase</keyword>
<proteinExistence type="predicted"/>
<evidence type="ECO:0000256" key="2">
    <source>
        <dbReference type="ARBA" id="ARBA00022630"/>
    </source>
</evidence>
<dbReference type="InterPro" id="IPR016164">
    <property type="entry name" value="FAD-linked_Oxase-like_C"/>
</dbReference>
<evidence type="ECO:0000256" key="3">
    <source>
        <dbReference type="ARBA" id="ARBA00022827"/>
    </source>
</evidence>
<keyword evidence="7" id="KW-1185">Reference proteome</keyword>
<gene>
    <name evidence="6" type="ORF">PHLCEN_2v10320</name>
</gene>
<dbReference type="GO" id="GO:1903457">
    <property type="term" value="P:lactate catabolic process"/>
    <property type="evidence" value="ECO:0007669"/>
    <property type="project" value="TreeGrafter"/>
</dbReference>
<dbReference type="Proteomes" id="UP000186601">
    <property type="component" value="Unassembled WGS sequence"/>
</dbReference>
<dbReference type="PANTHER" id="PTHR11748:SF111">
    <property type="entry name" value="D-LACTATE DEHYDROGENASE, MITOCHONDRIAL-RELATED"/>
    <property type="match status" value="1"/>
</dbReference>
<dbReference type="Pfam" id="PF02913">
    <property type="entry name" value="FAD-oxidase_C"/>
    <property type="match status" value="1"/>
</dbReference>
<comment type="caution">
    <text evidence="6">The sequence shown here is derived from an EMBL/GenBank/DDBJ whole genome shotgun (WGS) entry which is preliminary data.</text>
</comment>